<sequence length="304" mass="35203">MLSNYGDYVDTINQFYLPEWLTVELVAANFITFTPLFSYGSTVLSIYRTQSSLGFSLDICATMIIASVLRIAYYFIIPYEPALLRQSCVMIFIQAVLLKVSLLYRPKNYDVNVLKTGHSLWEKLSLVWSDFLQKSEIDLNACLTLCGEVVTLIFIHFVRFFDPNFRRLGNFWQWNDEKYFWRFLFRFIVGITILTALLQNVTQFGELLGSIGLFVESLLPLPQILLLNALKTIEGFKLILLVSWLCGDFMKISYLVFGAKNISGMFIFFAVFQMGLDFYIAGQYIHFKFFYKPGPEELELQNLA</sequence>
<evidence type="ECO:0000256" key="4">
    <source>
        <dbReference type="ARBA" id="ARBA00023136"/>
    </source>
</evidence>
<dbReference type="GO" id="GO:0042147">
    <property type="term" value="P:retrograde transport, endosome to Golgi"/>
    <property type="evidence" value="ECO:0007669"/>
    <property type="project" value="TreeGrafter"/>
</dbReference>
<dbReference type="GO" id="GO:0005802">
    <property type="term" value="C:trans-Golgi network"/>
    <property type="evidence" value="ECO:0007669"/>
    <property type="project" value="TreeGrafter"/>
</dbReference>
<keyword evidence="3 5" id="KW-1133">Transmembrane helix</keyword>
<keyword evidence="4 5" id="KW-0472">Membrane</keyword>
<name>A0A061B9Q0_CYBFA</name>
<dbReference type="PANTHER" id="PTHR14856">
    <property type="entry name" value="PQ-LOOP REPEAT-CONTAINING PROTEIN 1-LIKE PROTEIN"/>
    <property type="match status" value="1"/>
</dbReference>
<feature type="transmembrane region" description="Helical" evidence="5">
    <location>
        <begin position="264"/>
        <end position="285"/>
    </location>
</feature>
<feature type="transmembrane region" description="Helical" evidence="5">
    <location>
        <begin position="179"/>
        <end position="198"/>
    </location>
</feature>
<evidence type="ECO:0000256" key="1">
    <source>
        <dbReference type="ARBA" id="ARBA00004141"/>
    </source>
</evidence>
<organism evidence="6">
    <name type="scientific">Cyberlindnera fabianii</name>
    <name type="common">Yeast</name>
    <name type="synonym">Hansenula fabianii</name>
    <dbReference type="NCBI Taxonomy" id="36022"/>
    <lineage>
        <taxon>Eukaryota</taxon>
        <taxon>Fungi</taxon>
        <taxon>Dikarya</taxon>
        <taxon>Ascomycota</taxon>
        <taxon>Saccharomycotina</taxon>
        <taxon>Saccharomycetes</taxon>
        <taxon>Phaffomycetales</taxon>
        <taxon>Phaffomycetaceae</taxon>
        <taxon>Cyberlindnera</taxon>
    </lineage>
</organism>
<evidence type="ECO:0000256" key="3">
    <source>
        <dbReference type="ARBA" id="ARBA00022989"/>
    </source>
</evidence>
<dbReference type="PANTHER" id="PTHR14856:SF9">
    <property type="entry name" value="PQ-LOOP REPEAT-CONTAINING PROTEIN 1"/>
    <property type="match status" value="1"/>
</dbReference>
<keyword evidence="2 5" id="KW-0812">Transmembrane</keyword>
<feature type="transmembrane region" description="Helical" evidence="5">
    <location>
        <begin position="83"/>
        <end position="104"/>
    </location>
</feature>
<accession>A0A061B9Q0</accession>
<dbReference type="EMBL" id="LK052906">
    <property type="protein sequence ID" value="CDR46061.1"/>
    <property type="molecule type" value="Genomic_DNA"/>
</dbReference>
<dbReference type="Gene3D" id="1.20.1280.290">
    <property type="match status" value="2"/>
</dbReference>
<dbReference type="InterPro" id="IPR006603">
    <property type="entry name" value="PQ-loop_rpt"/>
</dbReference>
<evidence type="ECO:0000256" key="5">
    <source>
        <dbReference type="SAM" id="Phobius"/>
    </source>
</evidence>
<feature type="transmembrane region" description="Helical" evidence="5">
    <location>
        <begin position="25"/>
        <end position="47"/>
    </location>
</feature>
<dbReference type="InterPro" id="IPR052241">
    <property type="entry name" value="SLC66/Scramblase_ANY1"/>
</dbReference>
<evidence type="ECO:0000256" key="2">
    <source>
        <dbReference type="ARBA" id="ARBA00022692"/>
    </source>
</evidence>
<dbReference type="GO" id="GO:0005768">
    <property type="term" value="C:endosome"/>
    <property type="evidence" value="ECO:0007669"/>
    <property type="project" value="TreeGrafter"/>
</dbReference>
<reference evidence="6" key="1">
    <citation type="journal article" date="2014" name="Genome Announc.">
        <title>Genome sequence of the yeast Cyberlindnera fabianii (Hansenula fabianii).</title>
        <authorList>
            <person name="Freel K.C."/>
            <person name="Sarilar V."/>
            <person name="Neuveglise C."/>
            <person name="Devillers H."/>
            <person name="Friedrich A."/>
            <person name="Schacherer J."/>
        </authorList>
    </citation>
    <scope>NUCLEOTIDE SEQUENCE</scope>
    <source>
        <strain evidence="6">YJS4271</strain>
    </source>
</reference>
<comment type="subcellular location">
    <subcellularLocation>
        <location evidence="1">Membrane</location>
        <topology evidence="1">Multi-pass membrane protein</topology>
    </subcellularLocation>
</comment>
<dbReference type="GO" id="GO:0045332">
    <property type="term" value="P:phospholipid translocation"/>
    <property type="evidence" value="ECO:0007669"/>
    <property type="project" value="TreeGrafter"/>
</dbReference>
<feature type="transmembrane region" description="Helical" evidence="5">
    <location>
        <begin position="59"/>
        <end position="77"/>
    </location>
</feature>
<gene>
    <name evidence="6" type="ORF">CYFA0S_21e01882g</name>
</gene>
<protein>
    <submittedName>
        <fullName evidence="6">CYFA0S21e01882g1_1</fullName>
    </submittedName>
</protein>
<dbReference type="GO" id="GO:0016020">
    <property type="term" value="C:membrane"/>
    <property type="evidence" value="ECO:0007669"/>
    <property type="project" value="UniProtKB-SubCell"/>
</dbReference>
<dbReference type="AlphaFoldDB" id="A0A061B9Q0"/>
<proteinExistence type="predicted"/>
<dbReference type="VEuPathDB" id="FungiDB:BON22_5309"/>
<dbReference type="Pfam" id="PF04193">
    <property type="entry name" value="PQ-loop"/>
    <property type="match status" value="1"/>
</dbReference>
<dbReference type="PhylomeDB" id="A0A061B9Q0"/>
<dbReference type="OrthoDB" id="292213at2759"/>
<dbReference type="GO" id="GO:0005829">
    <property type="term" value="C:cytosol"/>
    <property type="evidence" value="ECO:0007669"/>
    <property type="project" value="GOC"/>
</dbReference>
<evidence type="ECO:0000313" key="6">
    <source>
        <dbReference type="EMBL" id="CDR46061.1"/>
    </source>
</evidence>